<feature type="region of interest" description="Disordered" evidence="1">
    <location>
        <begin position="670"/>
        <end position="703"/>
    </location>
</feature>
<organism evidence="3 4">
    <name type="scientific">Streptomyces anulatus</name>
    <name type="common">Streptomyces chrysomallus</name>
    <dbReference type="NCBI Taxonomy" id="1892"/>
    <lineage>
        <taxon>Bacteria</taxon>
        <taxon>Bacillati</taxon>
        <taxon>Actinomycetota</taxon>
        <taxon>Actinomycetes</taxon>
        <taxon>Kitasatosporales</taxon>
        <taxon>Streptomycetaceae</taxon>
        <taxon>Streptomyces</taxon>
    </lineage>
</organism>
<dbReference type="Pfam" id="PF13454">
    <property type="entry name" value="NAD_binding_9"/>
    <property type="match status" value="1"/>
</dbReference>
<proteinExistence type="predicted"/>
<evidence type="ECO:0000313" key="4">
    <source>
        <dbReference type="Proteomes" id="UP000470951"/>
    </source>
</evidence>
<feature type="domain" description="FAD-dependent urate hydroxylase HpyO/Asp monooxygenase CreE-like FAD/NAD(P)-binding" evidence="2">
    <location>
        <begin position="14"/>
        <end position="211"/>
    </location>
</feature>
<dbReference type="InterPro" id="IPR052189">
    <property type="entry name" value="L-asp_N-monooxygenase_NS-form"/>
</dbReference>
<protein>
    <recommendedName>
        <fullName evidence="2">FAD-dependent urate hydroxylase HpyO/Asp monooxygenase CreE-like FAD/NAD(P)-binding domain-containing protein</fullName>
    </recommendedName>
</protein>
<dbReference type="RefSeq" id="WP_164220303.1">
    <property type="nucleotide sequence ID" value="NZ_JAAGLK010000401.1"/>
</dbReference>
<dbReference type="AlphaFoldDB" id="A0A7K3RCB0"/>
<name>A0A7K3RCB0_STRAQ</name>
<accession>A0A7K3RCB0</accession>
<evidence type="ECO:0000259" key="2">
    <source>
        <dbReference type="Pfam" id="PF13454"/>
    </source>
</evidence>
<dbReference type="Proteomes" id="UP000470951">
    <property type="component" value="Unassembled WGS sequence"/>
</dbReference>
<dbReference type="EMBL" id="JAAGMS010000183">
    <property type="protein sequence ID" value="NEB99631.1"/>
    <property type="molecule type" value="Genomic_DNA"/>
</dbReference>
<feature type="region of interest" description="Disordered" evidence="1">
    <location>
        <begin position="45"/>
        <end position="68"/>
    </location>
</feature>
<reference evidence="3 4" key="1">
    <citation type="submission" date="2020-01" db="EMBL/GenBank/DDBJ databases">
        <title>Insect and environment-associated Actinomycetes.</title>
        <authorList>
            <person name="Currrie C."/>
            <person name="Chevrette M."/>
            <person name="Carlson C."/>
            <person name="Stubbendieck R."/>
            <person name="Wendt-Pienkowski E."/>
        </authorList>
    </citation>
    <scope>NUCLEOTIDE SEQUENCE [LARGE SCALE GENOMIC DNA]</scope>
    <source>
        <strain evidence="3 4">SID7903</strain>
    </source>
</reference>
<dbReference type="PANTHER" id="PTHR40254:SF1">
    <property type="entry name" value="BLR0577 PROTEIN"/>
    <property type="match status" value="1"/>
</dbReference>
<comment type="caution">
    <text evidence="3">The sequence shown here is derived from an EMBL/GenBank/DDBJ whole genome shotgun (WGS) entry which is preliminary data.</text>
</comment>
<dbReference type="InterPro" id="IPR038732">
    <property type="entry name" value="HpyO/CreE_NAD-binding"/>
</dbReference>
<gene>
    <name evidence="3" type="ORF">G3I58_16855</name>
</gene>
<evidence type="ECO:0000256" key="1">
    <source>
        <dbReference type="SAM" id="MobiDB-lite"/>
    </source>
</evidence>
<dbReference type="PANTHER" id="PTHR40254">
    <property type="entry name" value="BLR0577 PROTEIN"/>
    <property type="match status" value="1"/>
</dbReference>
<sequence>MSGLNSVTRPLVIAVVGSGPRGISVLERIAVRAAAEAAEAAEGADAAERADAAVPADPSGAAGGRSPRPVRVHLIDATEIGAGRVWRTDQDDWFTMNTVISQVTMYSGGPDGGPDRPGAGPSLGQWIAHRHETAGEPALGPDDYASRVRYGQYLTHVYRTIAANLPAHVELVPVTGRVTALRNGPDDGYLLSLDSAPHLLEADRVVLATGHPFNAPDAFERTMLEFTARNPGTHYLCGDSAADMALGEDTVPPGSAVGIKGLGLSFYDVMLSLTVGRGGTFRQEEGTGDGGGLRYLPSGREPHIVAGSRSGLPIPARGRNQKRPDFSHRALFLTRDALLHARRARGGGGQLDFAEDVLPLLRREIDHVFYVTHVRNSSGRAAAEAFAEAHAALLRAGGDPGPLRASVGLGDVPPVDLDALARPFGSTRFASAEEFRERLLAVMDEDLAEAELGTLDGPLKSALDVLRDIRNVVRLAVDYGGLLPASHTEFFHGRFLPVNALLSAGPPMARVEQLRALVRQGIVEVAGPGTRFEADDEAGAFRVVSPQVTGSERYVRSLIDARIPTPDLLRDTSPLTRRLVDEGLVRPYVIEGPAGERHTTGGLDVTMSPFHVVDRAGRVHPDLYALGIPTEHTRWFTQVGSSRPGVSTLFYQDADAIAVDALRPLGAGPGREAAPAFIPAQQSASPAPTGRGTTVGARRGKTS</sequence>
<evidence type="ECO:0000313" key="3">
    <source>
        <dbReference type="EMBL" id="NEB99631.1"/>
    </source>
</evidence>